<proteinExistence type="predicted"/>
<protein>
    <submittedName>
        <fullName evidence="2">Uncharacterized protein</fullName>
    </submittedName>
</protein>
<dbReference type="Proteomes" id="UP001239445">
    <property type="component" value="Unassembled WGS sequence"/>
</dbReference>
<evidence type="ECO:0000313" key="2">
    <source>
        <dbReference type="EMBL" id="KAK1761301.1"/>
    </source>
</evidence>
<keyword evidence="1" id="KW-1133">Transmembrane helix</keyword>
<feature type="transmembrane region" description="Helical" evidence="1">
    <location>
        <begin position="25"/>
        <end position="42"/>
    </location>
</feature>
<feature type="transmembrane region" description="Helical" evidence="1">
    <location>
        <begin position="85"/>
        <end position="106"/>
    </location>
</feature>
<organism evidence="2 3">
    <name type="scientific">Echria macrotheca</name>
    <dbReference type="NCBI Taxonomy" id="438768"/>
    <lineage>
        <taxon>Eukaryota</taxon>
        <taxon>Fungi</taxon>
        <taxon>Dikarya</taxon>
        <taxon>Ascomycota</taxon>
        <taxon>Pezizomycotina</taxon>
        <taxon>Sordariomycetes</taxon>
        <taxon>Sordariomycetidae</taxon>
        <taxon>Sordariales</taxon>
        <taxon>Schizotheciaceae</taxon>
        <taxon>Echria</taxon>
    </lineage>
</organism>
<reference evidence="2" key="1">
    <citation type="submission" date="2023-06" db="EMBL/GenBank/DDBJ databases">
        <title>Genome-scale phylogeny and comparative genomics of the fungal order Sordariales.</title>
        <authorList>
            <consortium name="Lawrence Berkeley National Laboratory"/>
            <person name="Hensen N."/>
            <person name="Bonometti L."/>
            <person name="Westerberg I."/>
            <person name="Brannstrom I.O."/>
            <person name="Guillou S."/>
            <person name="Cros-Aarteil S."/>
            <person name="Calhoun S."/>
            <person name="Haridas S."/>
            <person name="Kuo A."/>
            <person name="Mondo S."/>
            <person name="Pangilinan J."/>
            <person name="Riley R."/>
            <person name="Labutti K."/>
            <person name="Andreopoulos B."/>
            <person name="Lipzen A."/>
            <person name="Chen C."/>
            <person name="Yanf M."/>
            <person name="Daum C."/>
            <person name="Ng V."/>
            <person name="Clum A."/>
            <person name="Steindorff A."/>
            <person name="Ohm R."/>
            <person name="Martin F."/>
            <person name="Silar P."/>
            <person name="Natvig D."/>
            <person name="Lalanne C."/>
            <person name="Gautier V."/>
            <person name="Ament-Velasquez S.L."/>
            <person name="Kruys A."/>
            <person name="Hutchinson M.I."/>
            <person name="Powell A.J."/>
            <person name="Barry K."/>
            <person name="Miller A.N."/>
            <person name="Grigoriev I.V."/>
            <person name="Debuchy R."/>
            <person name="Gladieux P."/>
            <person name="Thoren M.H."/>
            <person name="Johannesson H."/>
        </authorList>
    </citation>
    <scope>NUCLEOTIDE SEQUENCE</scope>
    <source>
        <strain evidence="2">PSN4</strain>
    </source>
</reference>
<keyword evidence="1" id="KW-0472">Membrane</keyword>
<accession>A0AAJ0BSP0</accession>
<sequence length="117" mass="12926">MTFPFRGDLASQPWQANKTKETRRVGFRFFGVLGSWFLVPLTQRVERETKNLAMEAAASHGTGRDGNGRRPIELGSSIVFAVHTAWSAASLCWVGHVSWALIFVFVGGKGNCSGHRF</sequence>
<keyword evidence="3" id="KW-1185">Reference proteome</keyword>
<keyword evidence="1" id="KW-0812">Transmembrane</keyword>
<name>A0AAJ0BSP0_9PEZI</name>
<dbReference type="EMBL" id="MU839827">
    <property type="protein sequence ID" value="KAK1761301.1"/>
    <property type="molecule type" value="Genomic_DNA"/>
</dbReference>
<comment type="caution">
    <text evidence="2">The sequence shown here is derived from an EMBL/GenBank/DDBJ whole genome shotgun (WGS) entry which is preliminary data.</text>
</comment>
<evidence type="ECO:0000313" key="3">
    <source>
        <dbReference type="Proteomes" id="UP001239445"/>
    </source>
</evidence>
<gene>
    <name evidence="2" type="ORF">QBC47DRAFT_369633</name>
</gene>
<evidence type="ECO:0000256" key="1">
    <source>
        <dbReference type="SAM" id="Phobius"/>
    </source>
</evidence>
<dbReference type="AlphaFoldDB" id="A0AAJ0BSP0"/>